<evidence type="ECO:0000313" key="3">
    <source>
        <dbReference type="Proteomes" id="UP001054945"/>
    </source>
</evidence>
<organism evidence="2 3">
    <name type="scientific">Caerostris extrusa</name>
    <name type="common">Bark spider</name>
    <name type="synonym">Caerostris bankana</name>
    <dbReference type="NCBI Taxonomy" id="172846"/>
    <lineage>
        <taxon>Eukaryota</taxon>
        <taxon>Metazoa</taxon>
        <taxon>Ecdysozoa</taxon>
        <taxon>Arthropoda</taxon>
        <taxon>Chelicerata</taxon>
        <taxon>Arachnida</taxon>
        <taxon>Araneae</taxon>
        <taxon>Araneomorphae</taxon>
        <taxon>Entelegynae</taxon>
        <taxon>Araneoidea</taxon>
        <taxon>Araneidae</taxon>
        <taxon>Caerostris</taxon>
    </lineage>
</organism>
<dbReference type="Proteomes" id="UP001054945">
    <property type="component" value="Unassembled WGS sequence"/>
</dbReference>
<reference evidence="2 3" key="1">
    <citation type="submission" date="2021-06" db="EMBL/GenBank/DDBJ databases">
        <title>Caerostris extrusa draft genome.</title>
        <authorList>
            <person name="Kono N."/>
            <person name="Arakawa K."/>
        </authorList>
    </citation>
    <scope>NUCLEOTIDE SEQUENCE [LARGE SCALE GENOMIC DNA]</scope>
</reference>
<sequence>MAKACPDANRFPRVTGNPVNQTSPRASGPRQLRFHFAKVEINSAFRKHSSAMGDEQNDTHIYGGCPSAMNTGFE</sequence>
<protein>
    <submittedName>
        <fullName evidence="2">Uncharacterized protein</fullName>
    </submittedName>
</protein>
<name>A0AAV4V1V0_CAEEX</name>
<gene>
    <name evidence="2" type="ORF">CEXT_650921</name>
</gene>
<keyword evidence="3" id="KW-1185">Reference proteome</keyword>
<dbReference type="EMBL" id="BPLR01013807">
    <property type="protein sequence ID" value="GIY63931.1"/>
    <property type="molecule type" value="Genomic_DNA"/>
</dbReference>
<accession>A0AAV4V1V0</accession>
<evidence type="ECO:0000256" key="1">
    <source>
        <dbReference type="SAM" id="MobiDB-lite"/>
    </source>
</evidence>
<feature type="region of interest" description="Disordered" evidence="1">
    <location>
        <begin position="47"/>
        <end position="74"/>
    </location>
</feature>
<feature type="region of interest" description="Disordered" evidence="1">
    <location>
        <begin position="1"/>
        <end position="30"/>
    </location>
</feature>
<evidence type="ECO:0000313" key="2">
    <source>
        <dbReference type="EMBL" id="GIY63931.1"/>
    </source>
</evidence>
<comment type="caution">
    <text evidence="2">The sequence shown here is derived from an EMBL/GenBank/DDBJ whole genome shotgun (WGS) entry which is preliminary data.</text>
</comment>
<dbReference type="AlphaFoldDB" id="A0AAV4V1V0"/>
<proteinExistence type="predicted"/>